<keyword evidence="8" id="KW-1185">Reference proteome</keyword>
<dbReference type="PRINTS" id="PR00723">
    <property type="entry name" value="SUBTILISIN"/>
</dbReference>
<accession>A0ABP6T4X8</accession>
<dbReference type="Pfam" id="PF00082">
    <property type="entry name" value="Peptidase_S8"/>
    <property type="match status" value="1"/>
</dbReference>
<protein>
    <recommendedName>
        <fullName evidence="6">Peptidase S8/S53 domain-containing protein</fullName>
    </recommendedName>
</protein>
<gene>
    <name evidence="7" type="ORF">GCM10020369_58320</name>
</gene>
<dbReference type="RefSeq" id="WP_345731449.1">
    <property type="nucleotide sequence ID" value="NZ_BAAAYN010000042.1"/>
</dbReference>
<keyword evidence="3 5" id="KW-0378">Hydrolase</keyword>
<evidence type="ECO:0000313" key="7">
    <source>
        <dbReference type="EMBL" id="GAA3393301.1"/>
    </source>
</evidence>
<reference evidence="8" key="1">
    <citation type="journal article" date="2019" name="Int. J. Syst. Evol. Microbiol.">
        <title>The Global Catalogue of Microorganisms (GCM) 10K type strain sequencing project: providing services to taxonomists for standard genome sequencing and annotation.</title>
        <authorList>
            <consortium name="The Broad Institute Genomics Platform"/>
            <consortium name="The Broad Institute Genome Sequencing Center for Infectious Disease"/>
            <person name="Wu L."/>
            <person name="Ma J."/>
        </authorList>
    </citation>
    <scope>NUCLEOTIDE SEQUENCE [LARGE SCALE GENOMIC DNA]</scope>
    <source>
        <strain evidence="8">JCM 9458</strain>
    </source>
</reference>
<dbReference type="Gene3D" id="3.40.50.200">
    <property type="entry name" value="Peptidase S8/S53 domain"/>
    <property type="match status" value="1"/>
</dbReference>
<proteinExistence type="inferred from homology"/>
<dbReference type="Gene3D" id="2.60.120.380">
    <property type="match status" value="1"/>
</dbReference>
<dbReference type="PROSITE" id="PS00136">
    <property type="entry name" value="SUBTILASE_ASP"/>
    <property type="match status" value="1"/>
</dbReference>
<evidence type="ECO:0000313" key="8">
    <source>
        <dbReference type="Proteomes" id="UP001501676"/>
    </source>
</evidence>
<keyword evidence="4 5" id="KW-0720">Serine protease</keyword>
<evidence type="ECO:0000256" key="2">
    <source>
        <dbReference type="ARBA" id="ARBA00022670"/>
    </source>
</evidence>
<comment type="caution">
    <text evidence="7">The sequence shown here is derived from an EMBL/GenBank/DDBJ whole genome shotgun (WGS) entry which is preliminary data.</text>
</comment>
<evidence type="ECO:0000256" key="5">
    <source>
        <dbReference type="PROSITE-ProRule" id="PRU01240"/>
    </source>
</evidence>
<dbReference type="InterPro" id="IPR036852">
    <property type="entry name" value="Peptidase_S8/S53_dom_sf"/>
</dbReference>
<dbReference type="SUPFAM" id="SSF52743">
    <property type="entry name" value="Subtilisin-like"/>
    <property type="match status" value="1"/>
</dbReference>
<evidence type="ECO:0000256" key="3">
    <source>
        <dbReference type="ARBA" id="ARBA00022801"/>
    </source>
</evidence>
<keyword evidence="2 5" id="KW-0645">Protease</keyword>
<comment type="similarity">
    <text evidence="1 5">Belongs to the peptidase S8 family.</text>
</comment>
<dbReference type="InterPro" id="IPR050131">
    <property type="entry name" value="Peptidase_S8_subtilisin-like"/>
</dbReference>
<dbReference type="PANTHER" id="PTHR43806:SF11">
    <property type="entry name" value="CEREVISIN-RELATED"/>
    <property type="match status" value="1"/>
</dbReference>
<feature type="active site" description="Charge relay system" evidence="5">
    <location>
        <position position="464"/>
    </location>
</feature>
<evidence type="ECO:0000259" key="6">
    <source>
        <dbReference type="Pfam" id="PF00082"/>
    </source>
</evidence>
<organism evidence="7 8">
    <name type="scientific">Cryptosporangium minutisporangium</name>
    <dbReference type="NCBI Taxonomy" id="113569"/>
    <lineage>
        <taxon>Bacteria</taxon>
        <taxon>Bacillati</taxon>
        <taxon>Actinomycetota</taxon>
        <taxon>Actinomycetes</taxon>
        <taxon>Cryptosporangiales</taxon>
        <taxon>Cryptosporangiaceae</taxon>
        <taxon>Cryptosporangium</taxon>
    </lineage>
</organism>
<evidence type="ECO:0000256" key="4">
    <source>
        <dbReference type="ARBA" id="ARBA00022825"/>
    </source>
</evidence>
<feature type="active site" description="Charge relay system" evidence="5">
    <location>
        <position position="240"/>
    </location>
</feature>
<name>A0ABP6T4X8_9ACTN</name>
<dbReference type="InterPro" id="IPR000209">
    <property type="entry name" value="Peptidase_S8/S53_dom"/>
</dbReference>
<dbReference type="Proteomes" id="UP001501676">
    <property type="component" value="Unassembled WGS sequence"/>
</dbReference>
<dbReference type="PANTHER" id="PTHR43806">
    <property type="entry name" value="PEPTIDASE S8"/>
    <property type="match status" value="1"/>
</dbReference>
<evidence type="ECO:0000256" key="1">
    <source>
        <dbReference type="ARBA" id="ARBA00011073"/>
    </source>
</evidence>
<dbReference type="InterPro" id="IPR023827">
    <property type="entry name" value="Peptidase_S8_Asp-AS"/>
</dbReference>
<dbReference type="PROSITE" id="PS51892">
    <property type="entry name" value="SUBTILASE"/>
    <property type="match status" value="1"/>
</dbReference>
<sequence>MPAPTTKSRLRLPNASKALLARARRTLEPTDDPASEATRDRMVTAFVEFLEPVDARWSARLHDLGLQIIGYQPENSYLCRGPLSAFHRARTDITTSGNRSAVATVTDLLPEFKPQLESLGEAGNDVVIVVAASAGERAVIAAEIGAVPGVVLLDGAGNDTLDHARIRFRARIQSDSQRALLQHPQVLAVEDFVAPVPEDEQAGLIVAGLYDAAGHPAGSYLRWLRDLDLDGRGALIGIVDSGVDVSHPAFTGRVRDLTGGRKDWHATMVAGHAAGDYRESTDDEGLIYGLGIAPAAQVLSQWKSLSAEELCRQTVGEAAGLFAVQNNSWGKQPADPMSYGSDEALYDALVRNADPAATTPAPLVVCFSAGNSGAAGLTRPKAAKNVLVTGNSESFRPNAGGIQSDDISEVYTGLHGSSHGNCGDGRVRPHVVAPGEWTASANYDCHAGEPEYVNPLITWGGGSSGASPKTAGACALLAQWWLRTHPDRPPSPALLRALIVNGAEPMRGAGSPPNSQQGWGRLNLANILDPAVARVIADEGDRMTLAGQERRWTLRVADPRRPVKVTLAWTDPPGAVGTGASAELSPIVNRLALRVTTNGRRYQGLPDRFREGVTLDDAALATAASKLLPEGADNLQNIVLAPGTVGGELTVTVNALRVVADCRTGRYIEPGQDFALVITNAVVDSAATPTVVAVTADPESFRPADPSAVRHWSADSADGDRVLAEISAGGRDAVSLPPDRLPDDAAWWETETPAATVGADAERDGLAPDALIATATAVTAGALDTAGHRIAIGSTYAAFAPDQAATGLGAAISSLLSAVRSPPCDDVEPPSPAAHACAILLVGSGTRAQVADLHALRTLAAAATLTIVSDDASVLAFLAQRIGPGASAKYRLAAGHNQLPDVLSEAMTDSGGLQRILVSQETTATGTRFSFGVVPADRSIVVRVEGELAERSGTLVLRAADGTEITWPFDAAPQDGADIRVAVRTGAVEFAHLAASGLPGQWELRAEGWEQPVRAQAWAVGGTRLAAGHTPTASGARAETADRTMLRVAGPPGHLLRQLTVEPPRLTGTDTGPRSEYPRATVIRAVPGRLDNSGQTIPEAQRTAAPVPALGQVLPLPGGPTPVVGDLTIHAVGTDSGGHDFDRTVRIDVHRVQPWSDWRAQVAADRKLRYTRGRILALESGRDGVDRVTVARGGRRRVVQVVPEPLRQQLAAAGTAHLAGLDLVLGVTGNELHALYRPLYPDLGHPAAPVFEETHTLAEVPTGAHPTS</sequence>
<dbReference type="InterPro" id="IPR015500">
    <property type="entry name" value="Peptidase_S8_subtilisin-rel"/>
</dbReference>
<dbReference type="EMBL" id="BAAAYN010000042">
    <property type="protein sequence ID" value="GAA3393301.1"/>
    <property type="molecule type" value="Genomic_DNA"/>
</dbReference>
<feature type="domain" description="Peptidase S8/S53" evidence="6">
    <location>
        <begin position="231"/>
        <end position="520"/>
    </location>
</feature>
<feature type="active site" description="Charge relay system" evidence="5">
    <location>
        <position position="265"/>
    </location>
</feature>